<reference evidence="1 2" key="1">
    <citation type="journal article" date="2019" name="Commun. Biol.">
        <title>The bagworm genome reveals a unique fibroin gene that provides high tensile strength.</title>
        <authorList>
            <person name="Kono N."/>
            <person name="Nakamura H."/>
            <person name="Ohtoshi R."/>
            <person name="Tomita M."/>
            <person name="Numata K."/>
            <person name="Arakawa K."/>
        </authorList>
    </citation>
    <scope>NUCLEOTIDE SEQUENCE [LARGE SCALE GENOMIC DNA]</scope>
</reference>
<accession>A0A4C1TP67</accession>
<name>A0A4C1TP67_EUMVA</name>
<organism evidence="1 2">
    <name type="scientific">Eumeta variegata</name>
    <name type="common">Bagworm moth</name>
    <name type="synonym">Eumeta japonica</name>
    <dbReference type="NCBI Taxonomy" id="151549"/>
    <lineage>
        <taxon>Eukaryota</taxon>
        <taxon>Metazoa</taxon>
        <taxon>Ecdysozoa</taxon>
        <taxon>Arthropoda</taxon>
        <taxon>Hexapoda</taxon>
        <taxon>Insecta</taxon>
        <taxon>Pterygota</taxon>
        <taxon>Neoptera</taxon>
        <taxon>Endopterygota</taxon>
        <taxon>Lepidoptera</taxon>
        <taxon>Glossata</taxon>
        <taxon>Ditrysia</taxon>
        <taxon>Tineoidea</taxon>
        <taxon>Psychidae</taxon>
        <taxon>Oiketicinae</taxon>
        <taxon>Eumeta</taxon>
    </lineage>
</organism>
<evidence type="ECO:0000313" key="2">
    <source>
        <dbReference type="Proteomes" id="UP000299102"/>
    </source>
</evidence>
<evidence type="ECO:0008006" key="3">
    <source>
        <dbReference type="Google" id="ProtNLM"/>
    </source>
</evidence>
<comment type="caution">
    <text evidence="1">The sequence shown here is derived from an EMBL/GenBank/DDBJ whole genome shotgun (WGS) entry which is preliminary data.</text>
</comment>
<evidence type="ECO:0000313" key="1">
    <source>
        <dbReference type="EMBL" id="GBP15759.1"/>
    </source>
</evidence>
<sequence length="235" mass="26555">MVIALNNIGEWRLNVKVRNLTYFPRNEVLTLLSRKFIGPSHERDPAGIATRSRGVERKKCHYLSPKFPTHFPKSRKLSLRDYCSPPAPPPPPAAPCTYLTGDSAPYCSAERHAYPLFYIPAAARPKAYSGSSEIPRFPRFDVFRRGGSAARPRRVRRADGVFSDACRQHIVGARPSPYSTVARWCVKFERVRTFTKEDPRRGLPTTVVAEKMVKNVEQIRNDKAAVAAVQEFLNT</sequence>
<gene>
    <name evidence="1" type="ORF">EVAR_93941_1</name>
</gene>
<proteinExistence type="predicted"/>
<dbReference type="AlphaFoldDB" id="A0A4C1TP67"/>
<protein>
    <recommendedName>
        <fullName evidence="3">Mos1 transposase HTH domain-containing protein</fullName>
    </recommendedName>
</protein>
<keyword evidence="2" id="KW-1185">Reference proteome</keyword>
<dbReference type="EMBL" id="BGZK01000074">
    <property type="protein sequence ID" value="GBP15759.1"/>
    <property type="molecule type" value="Genomic_DNA"/>
</dbReference>
<dbReference type="Proteomes" id="UP000299102">
    <property type="component" value="Unassembled WGS sequence"/>
</dbReference>